<dbReference type="STRING" id="1458275.AZ34_03370"/>
<dbReference type="InterPro" id="IPR000073">
    <property type="entry name" value="AB_hydrolase_1"/>
</dbReference>
<dbReference type="OrthoDB" id="9793083at2"/>
<dbReference type="PRINTS" id="PR00111">
    <property type="entry name" value="ABHYDROLASE"/>
</dbReference>
<feature type="domain" description="AB hydrolase-1" evidence="1">
    <location>
        <begin position="17"/>
        <end position="242"/>
    </location>
</feature>
<evidence type="ECO:0000313" key="2">
    <source>
        <dbReference type="EMBL" id="EYC50207.1"/>
    </source>
</evidence>
<name>A0A016XF66_9BURK</name>
<comment type="caution">
    <text evidence="2">The sequence shown here is derived from an EMBL/GenBank/DDBJ whole genome shotgun (WGS) entry which is preliminary data.</text>
</comment>
<dbReference type="InterPro" id="IPR029058">
    <property type="entry name" value="AB_hydrolase_fold"/>
</dbReference>
<evidence type="ECO:0000313" key="3">
    <source>
        <dbReference type="Proteomes" id="UP000023268"/>
    </source>
</evidence>
<proteinExistence type="predicted"/>
<evidence type="ECO:0000259" key="1">
    <source>
        <dbReference type="Pfam" id="PF00561"/>
    </source>
</evidence>
<dbReference type="eggNOG" id="COG2021">
    <property type="taxonomic scope" value="Bacteria"/>
</dbReference>
<protein>
    <submittedName>
        <fullName evidence="2">Adhesin</fullName>
    </submittedName>
</protein>
<dbReference type="InterPro" id="IPR050266">
    <property type="entry name" value="AB_hydrolase_sf"/>
</dbReference>
<dbReference type="Proteomes" id="UP000023268">
    <property type="component" value="Unassembled WGS sequence"/>
</dbReference>
<dbReference type="AlphaFoldDB" id="A0A016XF66"/>
<dbReference type="PANTHER" id="PTHR43798">
    <property type="entry name" value="MONOACYLGLYCEROL LIPASE"/>
    <property type="match status" value="1"/>
</dbReference>
<dbReference type="Gene3D" id="3.40.50.1820">
    <property type="entry name" value="alpha/beta hydrolase"/>
    <property type="match status" value="1"/>
</dbReference>
<accession>A0A016XF66</accession>
<dbReference type="SUPFAM" id="SSF53474">
    <property type="entry name" value="alpha/beta-Hydrolases"/>
    <property type="match status" value="1"/>
</dbReference>
<dbReference type="EMBL" id="JEMG01000001">
    <property type="protein sequence ID" value="EYC50207.1"/>
    <property type="molecule type" value="Genomic_DNA"/>
</dbReference>
<dbReference type="RefSeq" id="WP_051509495.1">
    <property type="nucleotide sequence ID" value="NZ_JEMG01000001.1"/>
</dbReference>
<reference evidence="2 3" key="1">
    <citation type="submission" date="2014-02" db="EMBL/GenBank/DDBJ databases">
        <title>Draft Genome of Hylemonella gracilis isolated from the Niagara River.</title>
        <authorList>
            <person name="Pawlowski D.R."/>
            <person name="Koudelka G.B."/>
        </authorList>
    </citation>
    <scope>NUCLEOTIDE SEQUENCE [LARGE SCALE GENOMIC DNA]</scope>
    <source>
        <strain evidence="2 3">Niagara R</strain>
    </source>
</reference>
<organism evidence="2 3">
    <name type="scientific">Hylemonella gracilis str. Niagara R</name>
    <dbReference type="NCBI Taxonomy" id="1458275"/>
    <lineage>
        <taxon>Bacteria</taxon>
        <taxon>Pseudomonadati</taxon>
        <taxon>Pseudomonadota</taxon>
        <taxon>Betaproteobacteria</taxon>
        <taxon>Burkholderiales</taxon>
        <taxon>Comamonadaceae</taxon>
        <taxon>Hylemonella</taxon>
    </lineage>
</organism>
<dbReference type="Pfam" id="PF00561">
    <property type="entry name" value="Abhydrolase_1"/>
    <property type="match status" value="1"/>
</dbReference>
<sequence length="261" mass="27724">MSQASLHHQVSGPEHAPALVLLHALATHGELWRAQIPVWATRMRVITIDLPGHGRSPRIEGVLTLADHARQVALVLDDLGVQRAALVGLSLGGMVAQAYALAYPERCLALVLAHTSARTPEPLRAIWAQRCAQAAAQGLPAQVPSILERWFPPTFAQTSPWTLRWIAGQITSTSAEGYISAIRAIQGLDHLDRLHVVGAPTLVIAGELDAAAPPDAGARLAAQMPNARLVVLPGVAHLGNVQAPVLFTETVGTFLQTVVAH</sequence>
<gene>
    <name evidence="2" type="ORF">AZ34_03370</name>
</gene>